<dbReference type="PANTHER" id="PTHR34675:SF1">
    <property type="entry name" value="PROTEIN TRIGALACTOSYLDIACYLGLYCEROL 2, CHLOROPLASTIC"/>
    <property type="match status" value="1"/>
</dbReference>
<dbReference type="InterPro" id="IPR039342">
    <property type="entry name" value="TGD2-like"/>
</dbReference>
<dbReference type="RefSeq" id="WP_023064062.1">
    <property type="nucleotide sequence ID" value="NZ_AUZM01000001.1"/>
</dbReference>
<keyword evidence="3" id="KW-1185">Reference proteome</keyword>
<evidence type="ECO:0000313" key="2">
    <source>
        <dbReference type="EMBL" id="ERT10001.1"/>
    </source>
</evidence>
<comment type="caution">
    <text evidence="2">The sequence shown here is derived from an EMBL/GenBank/DDBJ whole genome shotgun (WGS) entry which is preliminary data.</text>
</comment>
<accession>U7QUB2</accession>
<reference evidence="2 3" key="1">
    <citation type="journal article" date="2013" name="Front. Microbiol.">
        <title>Comparative genomic analyses of the cyanobacterium, Lyngbya aestuarii BL J, a powerful hydrogen producer.</title>
        <authorList>
            <person name="Kothari A."/>
            <person name="Vaughn M."/>
            <person name="Garcia-Pichel F."/>
        </authorList>
    </citation>
    <scope>NUCLEOTIDE SEQUENCE [LARGE SCALE GENOMIC DNA]</scope>
    <source>
        <strain evidence="2 3">BL J</strain>
    </source>
</reference>
<dbReference type="PANTHER" id="PTHR34675">
    <property type="entry name" value="PROTEIN TRIGALACTOSYLDIACYLGLYCEROL 2, CHLOROPLASTIC"/>
    <property type="match status" value="1"/>
</dbReference>
<evidence type="ECO:0000259" key="1">
    <source>
        <dbReference type="Pfam" id="PF02470"/>
    </source>
</evidence>
<name>U7QUB2_9CYAN</name>
<dbReference type="EMBL" id="AUZM01000001">
    <property type="protein sequence ID" value="ERT10001.1"/>
    <property type="molecule type" value="Genomic_DNA"/>
</dbReference>
<organism evidence="2 3">
    <name type="scientific">Lyngbya aestuarii BL J</name>
    <dbReference type="NCBI Taxonomy" id="1348334"/>
    <lineage>
        <taxon>Bacteria</taxon>
        <taxon>Bacillati</taxon>
        <taxon>Cyanobacteriota</taxon>
        <taxon>Cyanophyceae</taxon>
        <taxon>Oscillatoriophycideae</taxon>
        <taxon>Oscillatoriales</taxon>
        <taxon>Microcoleaceae</taxon>
        <taxon>Lyngbya</taxon>
    </lineage>
</organism>
<dbReference type="AlphaFoldDB" id="U7QUB2"/>
<sequence>MRSRAVREGSVGLLTLLGLSLFGAVAFWVQGLRLDNTGYQLRVEFPDASGMQPGTPVRYRGVKVGRVTNIKPTSNLVEVQLEIDSSDLVIPRDVMIRSIQSGLLSDNFVDIIPKSPLLEEMKEVNPLSSDCPETVICDEIILSGESGVSLERLMASMVEFSELYTNPELFQNLNQAAARTALAADEVSKVSTKMTELVEIARTELGSVSNSVDQGIGSFSTELSSISATLQNSTNEVTRAAIESANSVQRAANEVSTISNEVQILIASNRSSLSTTLNNIESITGELSSTVASLNPILNQIQQGQLLNNLEVLSANAAEASGNLLDLSKAVNDPETLILLQQTLDSARTTLQNVEKLTSDVDDLIGDPKVRENLREIINGLGNILAYTDQLEQQTKVAKTLAPLSEILEYSEAIALEQNLSKIDEKPLSSQ</sequence>
<dbReference type="Pfam" id="PF02470">
    <property type="entry name" value="MlaD"/>
    <property type="match status" value="1"/>
</dbReference>
<feature type="domain" description="Mce/MlaD" evidence="1">
    <location>
        <begin position="38"/>
        <end position="113"/>
    </location>
</feature>
<proteinExistence type="predicted"/>
<dbReference type="PATRIC" id="fig|1348334.3.peg.207"/>
<evidence type="ECO:0000313" key="3">
    <source>
        <dbReference type="Proteomes" id="UP000017127"/>
    </source>
</evidence>
<gene>
    <name evidence="2" type="ORF">M595_0210</name>
</gene>
<protein>
    <submittedName>
        <fullName evidence="2">Mce related family protein</fullName>
    </submittedName>
</protein>
<dbReference type="Proteomes" id="UP000017127">
    <property type="component" value="Unassembled WGS sequence"/>
</dbReference>
<dbReference type="InterPro" id="IPR003399">
    <property type="entry name" value="Mce/MlaD"/>
</dbReference>
<dbReference type="OrthoDB" id="460587at2"/>